<dbReference type="AlphaFoldDB" id="A0A7X3MMC1"/>
<gene>
    <name evidence="1" type="ORF">GN277_28470</name>
</gene>
<comment type="caution">
    <text evidence="1">The sequence shown here is derived from an EMBL/GenBank/DDBJ whole genome shotgun (WGS) entry which is preliminary data.</text>
</comment>
<organism evidence="1 2">
    <name type="scientific">Sporofaciens musculi</name>
    <dbReference type="NCBI Taxonomy" id="2681861"/>
    <lineage>
        <taxon>Bacteria</taxon>
        <taxon>Bacillati</taxon>
        <taxon>Bacillota</taxon>
        <taxon>Clostridia</taxon>
        <taxon>Lachnospirales</taxon>
        <taxon>Lachnospiraceae</taxon>
        <taxon>Sporofaciens</taxon>
    </lineage>
</organism>
<dbReference type="RefSeq" id="WP_159757715.1">
    <property type="nucleotide sequence ID" value="NZ_WUQX01000003.1"/>
</dbReference>
<dbReference type="Proteomes" id="UP000460412">
    <property type="component" value="Unassembled WGS sequence"/>
</dbReference>
<protein>
    <submittedName>
        <fullName evidence="1">Uncharacterized protein</fullName>
    </submittedName>
</protein>
<accession>A0A7X3MMC1</accession>
<sequence>MKLRIFLISTKEKGFINPFNIYNRLLRSNVELNIIVHRSDAFNQLSGSFCNLFGGQEFMGITKHTTIKQDIYKKQNCPYPDGSCYWLYVVCRCVFDTVPV</sequence>
<dbReference type="EMBL" id="WUQX01000003">
    <property type="protein sequence ID" value="MXP79096.1"/>
    <property type="molecule type" value="Genomic_DNA"/>
</dbReference>
<proteinExistence type="predicted"/>
<reference evidence="1 2" key="1">
    <citation type="submission" date="2019-12" db="EMBL/GenBank/DDBJ databases">
        <title>Sporaefaciens musculi gen. nov., sp. nov., a novel bacterium isolated from the caecum of an obese mouse.</title>
        <authorList>
            <person name="Rasmussen T.S."/>
            <person name="Streidl T."/>
            <person name="Hitch T.C.A."/>
            <person name="Wortmann E."/>
            <person name="Deptula P."/>
            <person name="Hansen M."/>
            <person name="Nielsen D.S."/>
            <person name="Clavel T."/>
            <person name="Vogensen F.K."/>
        </authorList>
    </citation>
    <scope>NUCLEOTIDE SEQUENCE [LARGE SCALE GENOMIC DNA]</scope>
    <source>
        <strain evidence="1 2">WCA-9-b2</strain>
        <plasmid evidence="1">unnamed</plasmid>
    </source>
</reference>
<keyword evidence="1" id="KW-0614">Plasmid</keyword>
<keyword evidence="2" id="KW-1185">Reference proteome</keyword>
<evidence type="ECO:0000313" key="1">
    <source>
        <dbReference type="EMBL" id="MXP79096.1"/>
    </source>
</evidence>
<name>A0A7X3MMC1_9FIRM</name>
<evidence type="ECO:0000313" key="2">
    <source>
        <dbReference type="Proteomes" id="UP000460412"/>
    </source>
</evidence>
<geneLocation type="plasmid" evidence="1">
    <name>unnamed</name>
</geneLocation>